<name>A0A6H1ZNN0_9ZZZZ</name>
<organism evidence="1">
    <name type="scientific">viral metagenome</name>
    <dbReference type="NCBI Taxonomy" id="1070528"/>
    <lineage>
        <taxon>unclassified sequences</taxon>
        <taxon>metagenomes</taxon>
        <taxon>organismal metagenomes</taxon>
    </lineage>
</organism>
<protein>
    <submittedName>
        <fullName evidence="1">Uncharacterized protein</fullName>
    </submittedName>
</protein>
<dbReference type="AlphaFoldDB" id="A0A6H1ZNN0"/>
<gene>
    <name evidence="1" type="ORF">TM448A01231_0018</name>
    <name evidence="2" type="ORF">TM448B01337_0018</name>
</gene>
<evidence type="ECO:0000313" key="2">
    <source>
        <dbReference type="EMBL" id="QJH98542.1"/>
    </source>
</evidence>
<proteinExistence type="predicted"/>
<reference evidence="1" key="1">
    <citation type="submission" date="2020-03" db="EMBL/GenBank/DDBJ databases">
        <title>The deep terrestrial virosphere.</title>
        <authorList>
            <person name="Holmfeldt K."/>
            <person name="Nilsson E."/>
            <person name="Simone D."/>
            <person name="Lopez-Fernandez M."/>
            <person name="Wu X."/>
            <person name="de Brujin I."/>
            <person name="Lundin D."/>
            <person name="Andersson A."/>
            <person name="Bertilsson S."/>
            <person name="Dopson M."/>
        </authorList>
    </citation>
    <scope>NUCLEOTIDE SEQUENCE</scope>
    <source>
        <strain evidence="1">TM448A01231</strain>
        <strain evidence="2">TM448B01337</strain>
    </source>
</reference>
<sequence length="131" mass="14048">MKYSDMKKVAQDKGAVANLTPQFFVFDTVGGGFCGRLKALSAVTSGLSQGTYNQYLFEVDAGLIKCAFGAATDKEVAPMLRVGNIYIVEYKGKEKISGGRSVNKFHIEEIDEAALTVESQGGGLDKKGAKR</sequence>
<dbReference type="EMBL" id="MT144739">
    <property type="protein sequence ID" value="QJH98542.1"/>
    <property type="molecule type" value="Genomic_DNA"/>
</dbReference>
<evidence type="ECO:0000313" key="1">
    <source>
        <dbReference type="EMBL" id="QJA49118.1"/>
    </source>
</evidence>
<dbReference type="EMBL" id="MT144118">
    <property type="protein sequence ID" value="QJA49118.1"/>
    <property type="molecule type" value="Genomic_DNA"/>
</dbReference>
<accession>A0A6H1ZNN0</accession>